<proteinExistence type="predicted"/>
<feature type="region of interest" description="Disordered" evidence="1">
    <location>
        <begin position="1"/>
        <end position="63"/>
    </location>
</feature>
<dbReference type="eggNOG" id="ENOG502R8D8">
    <property type="taxonomic scope" value="Eukaryota"/>
</dbReference>
<dbReference type="InterPro" id="IPR006683">
    <property type="entry name" value="Thioestr_dom"/>
</dbReference>
<dbReference type="InParanoid" id="E1Z9F3"/>
<protein>
    <recommendedName>
        <fullName evidence="2">Thioesterase domain-containing protein</fullName>
    </recommendedName>
</protein>
<organism evidence="4">
    <name type="scientific">Chlorella variabilis</name>
    <name type="common">Green alga</name>
    <dbReference type="NCBI Taxonomy" id="554065"/>
    <lineage>
        <taxon>Eukaryota</taxon>
        <taxon>Viridiplantae</taxon>
        <taxon>Chlorophyta</taxon>
        <taxon>core chlorophytes</taxon>
        <taxon>Trebouxiophyceae</taxon>
        <taxon>Chlorellales</taxon>
        <taxon>Chlorellaceae</taxon>
        <taxon>Chlorella clade</taxon>
        <taxon>Chlorella</taxon>
    </lineage>
</organism>
<evidence type="ECO:0000313" key="3">
    <source>
        <dbReference type="EMBL" id="EFN57509.1"/>
    </source>
</evidence>
<dbReference type="Pfam" id="PF03061">
    <property type="entry name" value="4HBT"/>
    <property type="match status" value="1"/>
</dbReference>
<reference evidence="3 4" key="1">
    <citation type="journal article" date="2010" name="Plant Cell">
        <title>The Chlorella variabilis NC64A genome reveals adaptation to photosymbiosis, coevolution with viruses, and cryptic sex.</title>
        <authorList>
            <person name="Blanc G."/>
            <person name="Duncan G."/>
            <person name="Agarkova I."/>
            <person name="Borodovsky M."/>
            <person name="Gurnon J."/>
            <person name="Kuo A."/>
            <person name="Lindquist E."/>
            <person name="Lucas S."/>
            <person name="Pangilinan J."/>
            <person name="Polle J."/>
            <person name="Salamov A."/>
            <person name="Terry A."/>
            <person name="Yamada T."/>
            <person name="Dunigan D.D."/>
            <person name="Grigoriev I.V."/>
            <person name="Claverie J.M."/>
            <person name="Van Etten J.L."/>
        </authorList>
    </citation>
    <scope>NUCLEOTIDE SEQUENCE [LARGE SCALE GENOMIC DNA]</scope>
    <source>
        <strain evidence="3 4">NC64A</strain>
    </source>
</reference>
<dbReference type="SUPFAM" id="SSF54637">
    <property type="entry name" value="Thioesterase/thiol ester dehydrase-isomerase"/>
    <property type="match status" value="1"/>
</dbReference>
<dbReference type="STRING" id="554065.E1Z9F3"/>
<dbReference type="PANTHER" id="PTHR47260">
    <property type="entry name" value="UPF0644 PROTEIN PB2B4.06"/>
    <property type="match status" value="1"/>
</dbReference>
<dbReference type="PANTHER" id="PTHR47260:SF1">
    <property type="entry name" value="UPF0644 PROTEIN PB2B4.06"/>
    <property type="match status" value="1"/>
</dbReference>
<dbReference type="EMBL" id="GL433839">
    <property type="protein sequence ID" value="EFN57509.1"/>
    <property type="molecule type" value="Genomic_DNA"/>
</dbReference>
<feature type="compositionally biased region" description="Low complexity" evidence="1">
    <location>
        <begin position="1"/>
        <end position="10"/>
    </location>
</feature>
<keyword evidence="4" id="KW-1185">Reference proteome</keyword>
<dbReference type="AlphaFoldDB" id="E1Z9F3"/>
<dbReference type="CDD" id="cd03443">
    <property type="entry name" value="PaaI_thioesterase"/>
    <property type="match status" value="1"/>
</dbReference>
<dbReference type="InterPro" id="IPR052061">
    <property type="entry name" value="PTE-AB_protein"/>
</dbReference>
<feature type="domain" description="Thioesterase" evidence="2">
    <location>
        <begin position="190"/>
        <end position="269"/>
    </location>
</feature>
<dbReference type="GeneID" id="17356796"/>
<dbReference type="Proteomes" id="UP000008141">
    <property type="component" value="Unassembled WGS sequence"/>
</dbReference>
<accession>E1Z9F3</accession>
<dbReference type="InterPro" id="IPR029069">
    <property type="entry name" value="HotDog_dom_sf"/>
</dbReference>
<gene>
    <name evidence="3" type="ORF">CHLNCDRAFT_143088</name>
</gene>
<dbReference type="KEGG" id="cvr:CHLNCDRAFT_143088"/>
<feature type="compositionally biased region" description="Low complexity" evidence="1">
    <location>
        <begin position="21"/>
        <end position="39"/>
    </location>
</feature>
<dbReference type="Gene3D" id="3.10.129.10">
    <property type="entry name" value="Hotdog Thioesterase"/>
    <property type="match status" value="1"/>
</dbReference>
<dbReference type="OMA" id="HWIADIA"/>
<dbReference type="OrthoDB" id="506431at2759"/>
<evidence type="ECO:0000259" key="2">
    <source>
        <dbReference type="Pfam" id="PF03061"/>
    </source>
</evidence>
<name>E1Z9F3_CHLVA</name>
<evidence type="ECO:0000256" key="1">
    <source>
        <dbReference type="SAM" id="MobiDB-lite"/>
    </source>
</evidence>
<dbReference type="RefSeq" id="XP_005849611.1">
    <property type="nucleotide sequence ID" value="XM_005849549.1"/>
</dbReference>
<evidence type="ECO:0000313" key="4">
    <source>
        <dbReference type="Proteomes" id="UP000008141"/>
    </source>
</evidence>
<feature type="compositionally biased region" description="Low complexity" evidence="1">
    <location>
        <begin position="47"/>
        <end position="62"/>
    </location>
</feature>
<sequence length="302" mass="31959">MNRGAGLARSGLGGHLFNNAARRQQPRGQRGQQRSARAATGGGSSSSGGPRAPPASQASTAAGSGGGSRFGWAKWALLPSAAAALLGGVSHALATTQQAELEAGHARAERSLKAAEHWIADIAQQPGVVKAFDAAMLMEADHAILEDDHMFSAFVSKGIVDDLTGYYSPQQRKFYAIVSLGREVCGFPRIVHGGLTAAIIDESFGGLLFALKQARALNFWGPAYTVQLEVSYKAKISAGRTVLCTTEVESMEGRKLWMKATVSDGPEGQVYATARALFVAPKPHKMVQDVGKYLLRRMFGCA</sequence>